<evidence type="ECO:0000256" key="2">
    <source>
        <dbReference type="ARBA" id="ARBA00004651"/>
    </source>
</evidence>
<dbReference type="SUPFAM" id="SSF55874">
    <property type="entry name" value="ATPase domain of HSP90 chaperone/DNA topoisomerase II/histidine kinase"/>
    <property type="match status" value="1"/>
</dbReference>
<dbReference type="PROSITE" id="PS50112">
    <property type="entry name" value="PAS"/>
    <property type="match status" value="1"/>
</dbReference>
<keyword evidence="6" id="KW-0808">Transferase</keyword>
<evidence type="ECO:0000256" key="4">
    <source>
        <dbReference type="ARBA" id="ARBA00022475"/>
    </source>
</evidence>
<keyword evidence="4" id="KW-1003">Cell membrane</keyword>
<keyword evidence="8" id="KW-0547">Nucleotide-binding</keyword>
<proteinExistence type="predicted"/>
<keyword evidence="11 14" id="KW-1133">Transmembrane helix</keyword>
<evidence type="ECO:0000259" key="15">
    <source>
        <dbReference type="PROSITE" id="PS50109"/>
    </source>
</evidence>
<feature type="transmembrane region" description="Helical" evidence="14">
    <location>
        <begin position="15"/>
        <end position="34"/>
    </location>
</feature>
<sequence>MSQAVNVSINKYNKLLPLTIGGFALICILIYAIYGHFAKEKIETELLHELQIKIESTHDFINKRFNENKSTLHFLFSTPPVRGITRAINNEGIDPFDGTTTKQWKNRLETILSAFITNNPEIRQIRYITKLNSGRELVRVERQNNKVVILSDGLLQNKQQTDYYKAIEQLHINEEYISDITLNREYGIIEDPIWPTYRVARPIFDQDYQFFGFLILNIDATSLLDHLQNEYSKTNFNLFVLNNDGYFVSAKNEAMTFGFDLDNHDATWSKLTNTTKLPNDETTHEVLFNQKAYYMYGKNLRLSLRDFRSLNIVGAVAENKINLIWQEQRKFVLIIISSLFVLFFILALIYQRYINKILRLYDNQSRYEAIISGSSDAIINIDLTGKVLSWNESATYLFGLNSDMALTKGINQVIGVTEKKYLISKKQLSDVISKKQPALYEVINTSDEAEPIYYSVSLSPVFPHDSESASSLAAIIRDITESKINELKILNHNESLEIEVQQRTKQLEIATKDAVNANQSKSAFVANISHEIRTPLNGISGMLELINNDPLTDKQTNYVKLAKTSISNLTVLINDLLNLSKIESGKLDIELNEFNIIQTISSVIETMSIKCKEKNIDLRFDWRDVKHEYLVSDDYRIKQVLINLIGNAIKFTSDEGTILVSAHTQLNDQNPELVECIIKVEDNGIGMSKAQQNKLFQPFTQATSSTDKQYGGTGLGLSISKKLTKLLGGTISVQSEESVGSTFTFSIKSKLLSKQTSPLTSAKLLGKKILLISSISTPYDALLSQLKNWQAEVYILNKRQAEEHIHNATAPDLMLVDSEVFNTHIEDYSQFCESENNCKLIILQNPASPFDSKVTDVHFELVETPILPYQFASIVDSIFTHEINKAPSVNNKKKINVTNQYSVLIVDDNEINRIVAAGLLESLPIEISTAANGQEAIDLLNNSVNKFDLILMDCQMPVLDGFQATELIRKGQAGSDNSSIMIIAMTAGAMAGDKDACIQAGMNDFIMKPLDVTSFRNTVSTWLNKTSS</sequence>
<evidence type="ECO:0000256" key="12">
    <source>
        <dbReference type="ARBA" id="ARBA00023012"/>
    </source>
</evidence>
<dbReference type="SUPFAM" id="SSF103190">
    <property type="entry name" value="Sensory domain-like"/>
    <property type="match status" value="1"/>
</dbReference>
<dbReference type="CDD" id="cd17546">
    <property type="entry name" value="REC_hyHK_CKI1_RcsC-like"/>
    <property type="match status" value="1"/>
</dbReference>
<dbReference type="InterPro" id="IPR011006">
    <property type="entry name" value="CheY-like_superfamily"/>
</dbReference>
<protein>
    <recommendedName>
        <fullName evidence="3">histidine kinase</fullName>
        <ecNumber evidence="3">2.7.13.3</ecNumber>
    </recommendedName>
</protein>
<dbReference type="EMBL" id="JAWCUA010000007">
    <property type="protein sequence ID" value="MDU0112871.1"/>
    <property type="molecule type" value="Genomic_DNA"/>
</dbReference>
<feature type="domain" description="Response regulatory" evidence="16">
    <location>
        <begin position="902"/>
        <end position="1023"/>
    </location>
</feature>
<feature type="domain" description="Histidine kinase" evidence="15">
    <location>
        <begin position="527"/>
        <end position="751"/>
    </location>
</feature>
<evidence type="ECO:0000256" key="5">
    <source>
        <dbReference type="ARBA" id="ARBA00022553"/>
    </source>
</evidence>
<dbReference type="CDD" id="cd00082">
    <property type="entry name" value="HisKA"/>
    <property type="match status" value="1"/>
</dbReference>
<evidence type="ECO:0000256" key="10">
    <source>
        <dbReference type="ARBA" id="ARBA00022840"/>
    </source>
</evidence>
<dbReference type="PROSITE" id="PS50109">
    <property type="entry name" value="HIS_KIN"/>
    <property type="match status" value="1"/>
</dbReference>
<organism evidence="18 19">
    <name type="scientific">Psychrosphaera aquimarina</name>
    <dbReference type="NCBI Taxonomy" id="2044854"/>
    <lineage>
        <taxon>Bacteria</taxon>
        <taxon>Pseudomonadati</taxon>
        <taxon>Pseudomonadota</taxon>
        <taxon>Gammaproteobacteria</taxon>
        <taxon>Alteromonadales</taxon>
        <taxon>Pseudoalteromonadaceae</taxon>
        <taxon>Psychrosphaera</taxon>
    </lineage>
</organism>
<evidence type="ECO:0000259" key="16">
    <source>
        <dbReference type="PROSITE" id="PS50110"/>
    </source>
</evidence>
<dbReference type="InterPro" id="IPR029151">
    <property type="entry name" value="Sensor-like_sf"/>
</dbReference>
<dbReference type="InterPro" id="IPR035965">
    <property type="entry name" value="PAS-like_dom_sf"/>
</dbReference>
<keyword evidence="10 18" id="KW-0067">ATP-binding</keyword>
<evidence type="ECO:0000256" key="3">
    <source>
        <dbReference type="ARBA" id="ARBA00012438"/>
    </source>
</evidence>
<evidence type="ECO:0000256" key="1">
    <source>
        <dbReference type="ARBA" id="ARBA00000085"/>
    </source>
</evidence>
<dbReference type="CDD" id="cd18773">
    <property type="entry name" value="PDC1_HK_sensor"/>
    <property type="match status" value="1"/>
</dbReference>
<feature type="modified residue" description="4-aspartylphosphate" evidence="13">
    <location>
        <position position="953"/>
    </location>
</feature>
<dbReference type="Gene3D" id="1.10.287.130">
    <property type="match status" value="1"/>
</dbReference>
<comment type="catalytic activity">
    <reaction evidence="1">
        <text>ATP + protein L-histidine = ADP + protein N-phospho-L-histidine.</text>
        <dbReference type="EC" id="2.7.13.3"/>
    </reaction>
</comment>
<dbReference type="SUPFAM" id="SSF47384">
    <property type="entry name" value="Homodimeric domain of signal transducing histidine kinase"/>
    <property type="match status" value="1"/>
</dbReference>
<keyword evidence="19" id="KW-1185">Reference proteome</keyword>
<dbReference type="CDD" id="cd16922">
    <property type="entry name" value="HATPase_EvgS-ArcB-TorS-like"/>
    <property type="match status" value="1"/>
</dbReference>
<dbReference type="InterPro" id="IPR003661">
    <property type="entry name" value="HisK_dim/P_dom"/>
</dbReference>
<comment type="subcellular location">
    <subcellularLocation>
        <location evidence="2">Cell membrane</location>
        <topology evidence="2">Multi-pass membrane protein</topology>
    </subcellularLocation>
</comment>
<comment type="caution">
    <text evidence="18">The sequence shown here is derived from an EMBL/GenBank/DDBJ whole genome shotgun (WGS) entry which is preliminary data.</text>
</comment>
<dbReference type="PANTHER" id="PTHR45339">
    <property type="entry name" value="HYBRID SIGNAL TRANSDUCTION HISTIDINE KINASE J"/>
    <property type="match status" value="1"/>
</dbReference>
<feature type="transmembrane region" description="Helical" evidence="14">
    <location>
        <begin position="331"/>
        <end position="350"/>
    </location>
</feature>
<name>A0ABU3QZK7_9GAMM</name>
<dbReference type="PRINTS" id="PR00344">
    <property type="entry name" value="BCTRLSENSOR"/>
</dbReference>
<dbReference type="EC" id="2.7.13.3" evidence="3"/>
<keyword evidence="9" id="KW-0418">Kinase</keyword>
<evidence type="ECO:0000256" key="11">
    <source>
        <dbReference type="ARBA" id="ARBA00022989"/>
    </source>
</evidence>
<dbReference type="Pfam" id="PF02518">
    <property type="entry name" value="HATPase_c"/>
    <property type="match status" value="1"/>
</dbReference>
<dbReference type="NCBIfam" id="TIGR00229">
    <property type="entry name" value="sensory_box"/>
    <property type="match status" value="1"/>
</dbReference>
<gene>
    <name evidence="18" type="ORF">RT723_07635</name>
</gene>
<dbReference type="Proteomes" id="UP001257914">
    <property type="component" value="Unassembled WGS sequence"/>
</dbReference>
<dbReference type="Gene3D" id="3.40.50.2300">
    <property type="match status" value="1"/>
</dbReference>
<evidence type="ECO:0000256" key="13">
    <source>
        <dbReference type="PROSITE-ProRule" id="PRU00169"/>
    </source>
</evidence>
<dbReference type="SMART" id="SM00091">
    <property type="entry name" value="PAS"/>
    <property type="match status" value="1"/>
</dbReference>
<dbReference type="PROSITE" id="PS50110">
    <property type="entry name" value="RESPONSE_REGULATORY"/>
    <property type="match status" value="1"/>
</dbReference>
<dbReference type="InterPro" id="IPR003594">
    <property type="entry name" value="HATPase_dom"/>
</dbReference>
<dbReference type="SMART" id="SM00387">
    <property type="entry name" value="HATPase_c"/>
    <property type="match status" value="1"/>
</dbReference>
<keyword evidence="14" id="KW-0472">Membrane</keyword>
<dbReference type="SMART" id="SM00448">
    <property type="entry name" value="REC"/>
    <property type="match status" value="1"/>
</dbReference>
<dbReference type="GO" id="GO:0005524">
    <property type="term" value="F:ATP binding"/>
    <property type="evidence" value="ECO:0007669"/>
    <property type="project" value="UniProtKB-KW"/>
</dbReference>
<evidence type="ECO:0000259" key="17">
    <source>
        <dbReference type="PROSITE" id="PS50112"/>
    </source>
</evidence>
<keyword evidence="5 13" id="KW-0597">Phosphoprotein</keyword>
<dbReference type="InterPro" id="IPR005467">
    <property type="entry name" value="His_kinase_dom"/>
</dbReference>
<dbReference type="Pfam" id="PF00072">
    <property type="entry name" value="Response_reg"/>
    <property type="match status" value="1"/>
</dbReference>
<accession>A0ABU3QZK7</accession>
<dbReference type="Gene3D" id="3.30.565.10">
    <property type="entry name" value="Histidine kinase-like ATPase, C-terminal domain"/>
    <property type="match status" value="1"/>
</dbReference>
<evidence type="ECO:0000313" key="18">
    <source>
        <dbReference type="EMBL" id="MDU0112871.1"/>
    </source>
</evidence>
<dbReference type="CDD" id="cd00130">
    <property type="entry name" value="PAS"/>
    <property type="match status" value="1"/>
</dbReference>
<keyword evidence="7 14" id="KW-0812">Transmembrane</keyword>
<dbReference type="Pfam" id="PF13426">
    <property type="entry name" value="PAS_9"/>
    <property type="match status" value="1"/>
</dbReference>
<dbReference type="Pfam" id="PF21623">
    <property type="entry name" value="HK_sensor_dom_bact"/>
    <property type="match status" value="1"/>
</dbReference>
<dbReference type="RefSeq" id="WP_315946541.1">
    <property type="nucleotide sequence ID" value="NZ_JAWCUA010000007.1"/>
</dbReference>
<evidence type="ECO:0000313" key="19">
    <source>
        <dbReference type="Proteomes" id="UP001257914"/>
    </source>
</evidence>
<dbReference type="Pfam" id="PF00512">
    <property type="entry name" value="HisKA"/>
    <property type="match status" value="1"/>
</dbReference>
<reference evidence="18 19" key="1">
    <citation type="submission" date="2023-10" db="EMBL/GenBank/DDBJ databases">
        <title>Psychrosphaera aquimaarina strain SW33 isolated from seawater.</title>
        <authorList>
            <person name="Bayburt H."/>
            <person name="Kim J.M."/>
            <person name="Choi B.J."/>
            <person name="Jeon C.O."/>
        </authorList>
    </citation>
    <scope>NUCLEOTIDE SEQUENCE [LARGE SCALE GENOMIC DNA]</scope>
    <source>
        <strain evidence="18 19">KCTC 52743</strain>
    </source>
</reference>
<dbReference type="PANTHER" id="PTHR45339:SF1">
    <property type="entry name" value="HYBRID SIGNAL TRANSDUCTION HISTIDINE KINASE J"/>
    <property type="match status" value="1"/>
</dbReference>
<dbReference type="InterPro" id="IPR036890">
    <property type="entry name" value="HATPase_C_sf"/>
</dbReference>
<dbReference type="InterPro" id="IPR000014">
    <property type="entry name" value="PAS"/>
</dbReference>
<dbReference type="SUPFAM" id="SSF52172">
    <property type="entry name" value="CheY-like"/>
    <property type="match status" value="1"/>
</dbReference>
<evidence type="ECO:0000256" key="9">
    <source>
        <dbReference type="ARBA" id="ARBA00022777"/>
    </source>
</evidence>
<dbReference type="InterPro" id="IPR048760">
    <property type="entry name" value="VP0354-like_sensor_dom"/>
</dbReference>
<evidence type="ECO:0000256" key="8">
    <source>
        <dbReference type="ARBA" id="ARBA00022741"/>
    </source>
</evidence>
<dbReference type="InterPro" id="IPR036097">
    <property type="entry name" value="HisK_dim/P_sf"/>
</dbReference>
<dbReference type="SUPFAM" id="SSF55785">
    <property type="entry name" value="PYP-like sensor domain (PAS domain)"/>
    <property type="match status" value="1"/>
</dbReference>
<feature type="domain" description="PAS" evidence="17">
    <location>
        <begin position="363"/>
        <end position="435"/>
    </location>
</feature>
<evidence type="ECO:0000256" key="7">
    <source>
        <dbReference type="ARBA" id="ARBA00022692"/>
    </source>
</evidence>
<evidence type="ECO:0000256" key="14">
    <source>
        <dbReference type="SAM" id="Phobius"/>
    </source>
</evidence>
<dbReference type="Gene3D" id="3.30.450.20">
    <property type="entry name" value="PAS domain"/>
    <property type="match status" value="2"/>
</dbReference>
<keyword evidence="12" id="KW-0902">Two-component regulatory system</keyword>
<dbReference type="InterPro" id="IPR001789">
    <property type="entry name" value="Sig_transdc_resp-reg_receiver"/>
</dbReference>
<dbReference type="SMART" id="SM00388">
    <property type="entry name" value="HisKA"/>
    <property type="match status" value="1"/>
</dbReference>
<dbReference type="InterPro" id="IPR004358">
    <property type="entry name" value="Sig_transdc_His_kin-like_C"/>
</dbReference>
<evidence type="ECO:0000256" key="6">
    <source>
        <dbReference type="ARBA" id="ARBA00022679"/>
    </source>
</evidence>